<organism evidence="2 3">
    <name type="scientific">Urochloa decumbens</name>
    <dbReference type="NCBI Taxonomy" id="240449"/>
    <lineage>
        <taxon>Eukaryota</taxon>
        <taxon>Viridiplantae</taxon>
        <taxon>Streptophyta</taxon>
        <taxon>Embryophyta</taxon>
        <taxon>Tracheophyta</taxon>
        <taxon>Spermatophyta</taxon>
        <taxon>Magnoliopsida</taxon>
        <taxon>Liliopsida</taxon>
        <taxon>Poales</taxon>
        <taxon>Poaceae</taxon>
        <taxon>PACMAD clade</taxon>
        <taxon>Panicoideae</taxon>
        <taxon>Panicodae</taxon>
        <taxon>Paniceae</taxon>
        <taxon>Melinidinae</taxon>
        <taxon>Urochloa</taxon>
    </lineage>
</organism>
<dbReference type="Proteomes" id="UP001497457">
    <property type="component" value="Chromosome 5rd"/>
</dbReference>
<sequence>MASEEAEAAVVVEAVAARARELVVALLAPGGLMSVEDAGKTVADSVRSCVAEVSGKKLAVSSQDIENLAVAAAAATLTVIVICGVGSLNAPHSVVEEAITEAVAAAIAQVGDMNTSSAYSSAFWCLVVVFFLWVTTIAIFAFCLGY</sequence>
<dbReference type="AlphaFoldDB" id="A0ABC9F112"/>
<dbReference type="EMBL" id="OZ075115">
    <property type="protein sequence ID" value="CAL5066916.1"/>
    <property type="molecule type" value="Genomic_DNA"/>
</dbReference>
<keyword evidence="1" id="KW-0472">Membrane</keyword>
<name>A0ABC9F112_9POAL</name>
<proteinExistence type="predicted"/>
<keyword evidence="3" id="KW-1185">Reference proteome</keyword>
<keyword evidence="1" id="KW-0812">Transmembrane</keyword>
<keyword evidence="1" id="KW-1133">Transmembrane helix</keyword>
<protein>
    <submittedName>
        <fullName evidence="2">Uncharacterized protein</fullName>
    </submittedName>
</protein>
<feature type="transmembrane region" description="Helical" evidence="1">
    <location>
        <begin position="68"/>
        <end position="88"/>
    </location>
</feature>
<gene>
    <name evidence="2" type="ORF">URODEC1_LOCUS100714</name>
</gene>
<reference evidence="2 3" key="2">
    <citation type="submission" date="2024-10" db="EMBL/GenBank/DDBJ databases">
        <authorList>
            <person name="Ryan C."/>
        </authorList>
    </citation>
    <scope>NUCLEOTIDE SEQUENCE [LARGE SCALE GENOMIC DNA]</scope>
</reference>
<accession>A0ABC9F112</accession>
<feature type="transmembrane region" description="Helical" evidence="1">
    <location>
        <begin position="121"/>
        <end position="144"/>
    </location>
</feature>
<reference evidence="3" key="1">
    <citation type="submission" date="2024-06" db="EMBL/GenBank/DDBJ databases">
        <authorList>
            <person name="Ryan C."/>
        </authorList>
    </citation>
    <scope>NUCLEOTIDE SEQUENCE [LARGE SCALE GENOMIC DNA]</scope>
</reference>
<evidence type="ECO:0000313" key="3">
    <source>
        <dbReference type="Proteomes" id="UP001497457"/>
    </source>
</evidence>
<evidence type="ECO:0000313" key="2">
    <source>
        <dbReference type="EMBL" id="CAL5066916.1"/>
    </source>
</evidence>
<evidence type="ECO:0000256" key="1">
    <source>
        <dbReference type="SAM" id="Phobius"/>
    </source>
</evidence>